<dbReference type="Pfam" id="PF03837">
    <property type="entry name" value="RecT"/>
    <property type="match status" value="1"/>
</dbReference>
<sequence length="297" mass="33318">MATVNELKKQVSKAPQQAQKQPKTIEDYLKQMAPAMAEALPKHMNIDRLTRIALTTIRTTPDLRHADPASLLGAVMQAAQLGLEPGLLGHCYLLPFKNSKKGITEVQFIIGYKGMIDLARRSGHIESIYAHSVYENDEFEYELGLDPKLVHRPTMDVNKGQFIGAYAVAKFKDGGYQMEFMSRADIEQRKKRSKAANSSYSPWTTDYEEMAKKTVVRHMWKYLPISIEVQEQVEYDGGTGRSIKDVTPDDGMFLEAPDYEVLDMPQTAAEEPEKEPVPVAEEKPGKQKAAEALGKLV</sequence>
<proteinExistence type="predicted"/>
<organism evidence="2 3">
    <name type="scientific">Bhargavaea changchunensis</name>
    <dbReference type="NCBI Taxonomy" id="2134037"/>
    <lineage>
        <taxon>Bacteria</taxon>
        <taxon>Bacillati</taxon>
        <taxon>Bacillota</taxon>
        <taxon>Bacilli</taxon>
        <taxon>Bacillales</taxon>
        <taxon>Caryophanaceae</taxon>
        <taxon>Bhargavaea</taxon>
    </lineage>
</organism>
<dbReference type="NCBIfam" id="NF007351">
    <property type="entry name" value="PRK09846.1"/>
    <property type="match status" value="1"/>
</dbReference>
<dbReference type="InterPro" id="IPR018330">
    <property type="entry name" value="RecT_fam"/>
</dbReference>
<protein>
    <submittedName>
        <fullName evidence="2">Recombination protein RecT</fullName>
    </submittedName>
</protein>
<dbReference type="Proteomes" id="UP001596483">
    <property type="component" value="Unassembled WGS sequence"/>
</dbReference>
<dbReference type="NCBIfam" id="TIGR00616">
    <property type="entry name" value="rect"/>
    <property type="match status" value="1"/>
</dbReference>
<comment type="caution">
    <text evidence="2">The sequence shown here is derived from an EMBL/GenBank/DDBJ whole genome shotgun (WGS) entry which is preliminary data.</text>
</comment>
<accession>A0ABW2NIG6</accession>
<gene>
    <name evidence="2" type="primary">recT</name>
    <name evidence="2" type="ORF">ACFQQH_05115</name>
</gene>
<dbReference type="InterPro" id="IPR004590">
    <property type="entry name" value="ssDNA_annealing_RecT"/>
</dbReference>
<reference evidence="3" key="1">
    <citation type="journal article" date="2019" name="Int. J. Syst. Evol. Microbiol.">
        <title>The Global Catalogue of Microorganisms (GCM) 10K type strain sequencing project: providing services to taxonomists for standard genome sequencing and annotation.</title>
        <authorList>
            <consortium name="The Broad Institute Genomics Platform"/>
            <consortium name="The Broad Institute Genome Sequencing Center for Infectious Disease"/>
            <person name="Wu L."/>
            <person name="Ma J."/>
        </authorList>
    </citation>
    <scope>NUCLEOTIDE SEQUENCE [LARGE SCALE GENOMIC DNA]</scope>
    <source>
        <strain evidence="3">JCM 4738</strain>
    </source>
</reference>
<evidence type="ECO:0000313" key="2">
    <source>
        <dbReference type="EMBL" id="MFC7364506.1"/>
    </source>
</evidence>
<feature type="region of interest" description="Disordered" evidence="1">
    <location>
        <begin position="1"/>
        <end position="22"/>
    </location>
</feature>
<feature type="compositionally biased region" description="Basic and acidic residues" evidence="1">
    <location>
        <begin position="274"/>
        <end position="289"/>
    </location>
</feature>
<evidence type="ECO:0000256" key="1">
    <source>
        <dbReference type="SAM" id="MobiDB-lite"/>
    </source>
</evidence>
<dbReference type="EMBL" id="JBHTCT010000011">
    <property type="protein sequence ID" value="MFC7364506.1"/>
    <property type="molecule type" value="Genomic_DNA"/>
</dbReference>
<keyword evidence="3" id="KW-1185">Reference proteome</keyword>
<feature type="compositionally biased region" description="Low complexity" evidence="1">
    <location>
        <begin position="12"/>
        <end position="22"/>
    </location>
</feature>
<name>A0ABW2NIG6_9BACL</name>
<dbReference type="RefSeq" id="WP_157297342.1">
    <property type="nucleotide sequence ID" value="NZ_JBHTCT010000011.1"/>
</dbReference>
<evidence type="ECO:0000313" key="3">
    <source>
        <dbReference type="Proteomes" id="UP001596483"/>
    </source>
</evidence>
<feature type="region of interest" description="Disordered" evidence="1">
    <location>
        <begin position="265"/>
        <end position="297"/>
    </location>
</feature>